<protein>
    <submittedName>
        <fullName evidence="2">Uncharacterized protein</fullName>
    </submittedName>
</protein>
<dbReference type="EMBL" id="RBZW01000032">
    <property type="protein sequence ID" value="THE64523.1"/>
    <property type="molecule type" value="Genomic_DNA"/>
</dbReference>
<dbReference type="OrthoDB" id="201171at2157"/>
<gene>
    <name evidence="2" type="ORF">D8Y22_12835</name>
</gene>
<evidence type="ECO:0000313" key="3">
    <source>
        <dbReference type="Proteomes" id="UP000318864"/>
    </source>
</evidence>
<dbReference type="RefSeq" id="WP_141465089.1">
    <property type="nucleotide sequence ID" value="NZ_RBZW01000032.1"/>
</dbReference>
<keyword evidence="3" id="KW-1185">Reference proteome</keyword>
<dbReference type="Proteomes" id="UP000318864">
    <property type="component" value="Unassembled WGS sequence"/>
</dbReference>
<organism evidence="2 3">
    <name type="scientific">Salinadaptatus halalkaliphilus</name>
    <dbReference type="NCBI Taxonomy" id="2419781"/>
    <lineage>
        <taxon>Archaea</taxon>
        <taxon>Methanobacteriati</taxon>
        <taxon>Methanobacteriota</taxon>
        <taxon>Stenosarchaea group</taxon>
        <taxon>Halobacteria</taxon>
        <taxon>Halobacteriales</taxon>
        <taxon>Natrialbaceae</taxon>
        <taxon>Salinadaptatus</taxon>
    </lineage>
</organism>
<sequence>MSIHETYANTTTVQGREADDTVSTTIPKPIAKELGLEAGEPVLWQCDEGDGVARLKNPCR</sequence>
<reference evidence="2 3" key="1">
    <citation type="submission" date="2018-10" db="EMBL/GenBank/DDBJ databases">
        <title>Natronolimnobius sp. XQ-INN 246 isolated from Inner Mongolia Autonomous Region of China.</title>
        <authorList>
            <person name="Xue Q."/>
        </authorList>
    </citation>
    <scope>NUCLEOTIDE SEQUENCE [LARGE SCALE GENOMIC DNA]</scope>
    <source>
        <strain evidence="2 3">XQ-INN 246</strain>
    </source>
</reference>
<feature type="region of interest" description="Disordered" evidence="1">
    <location>
        <begin position="1"/>
        <end position="23"/>
    </location>
</feature>
<evidence type="ECO:0000256" key="1">
    <source>
        <dbReference type="SAM" id="MobiDB-lite"/>
    </source>
</evidence>
<proteinExistence type="predicted"/>
<name>A0A4S3TMT5_9EURY</name>
<accession>A0A4S3TMT5</accession>
<comment type="caution">
    <text evidence="2">The sequence shown here is derived from an EMBL/GenBank/DDBJ whole genome shotgun (WGS) entry which is preliminary data.</text>
</comment>
<dbReference type="AlphaFoldDB" id="A0A4S3TMT5"/>
<evidence type="ECO:0000313" key="2">
    <source>
        <dbReference type="EMBL" id="THE64523.1"/>
    </source>
</evidence>